<gene>
    <name evidence="2" type="ORF">GEV33_010267</name>
</gene>
<evidence type="ECO:0000256" key="1">
    <source>
        <dbReference type="SAM" id="MobiDB-lite"/>
    </source>
</evidence>
<dbReference type="Proteomes" id="UP000719412">
    <property type="component" value="Unassembled WGS sequence"/>
</dbReference>
<sequence>MTVEGWRSCSSTSKFDLQFLNGSVSWIVQRATTEHDERTLDIREMINSTKSVSRLSEALSVLFRSRGRLIIGNCTTATVCPVQLRSRSDLRKAGNEKIALESSLQGHRRDRSCSKKGGTERSGVNRWSKNDPIGPALSISSKVLTRAQQKRERDLQALCNESLIDFDVCECSRTLERALIGKDQKREHAICSTDPHLSIVVNRWDDVVKVPVNADHVCKVGIDHRRRSLHAGIHFTGGLKSKLVFIKAKSESPMQAL</sequence>
<protein>
    <submittedName>
        <fullName evidence="2">Uncharacterized protein</fullName>
    </submittedName>
</protein>
<feature type="region of interest" description="Disordered" evidence="1">
    <location>
        <begin position="109"/>
        <end position="132"/>
    </location>
</feature>
<name>A0A8J6HD69_TENMO</name>
<keyword evidence="3" id="KW-1185">Reference proteome</keyword>
<accession>A0A8J6HD69</accession>
<reference evidence="2" key="1">
    <citation type="journal article" date="2020" name="J Insects Food Feed">
        <title>The yellow mealworm (Tenebrio molitor) genome: a resource for the emerging insects as food and feed industry.</title>
        <authorList>
            <person name="Eriksson T."/>
            <person name="Andere A."/>
            <person name="Kelstrup H."/>
            <person name="Emery V."/>
            <person name="Picard C."/>
        </authorList>
    </citation>
    <scope>NUCLEOTIDE SEQUENCE</scope>
    <source>
        <strain evidence="2">Stoneville</strain>
        <tissue evidence="2">Whole head</tissue>
    </source>
</reference>
<dbReference type="AlphaFoldDB" id="A0A8J6HD69"/>
<evidence type="ECO:0000313" key="2">
    <source>
        <dbReference type="EMBL" id="KAH0812524.1"/>
    </source>
</evidence>
<comment type="caution">
    <text evidence="2">The sequence shown here is derived from an EMBL/GenBank/DDBJ whole genome shotgun (WGS) entry which is preliminary data.</text>
</comment>
<proteinExistence type="predicted"/>
<dbReference type="EMBL" id="JABDTM020025977">
    <property type="protein sequence ID" value="KAH0812524.1"/>
    <property type="molecule type" value="Genomic_DNA"/>
</dbReference>
<reference evidence="2" key="2">
    <citation type="submission" date="2021-08" db="EMBL/GenBank/DDBJ databases">
        <authorList>
            <person name="Eriksson T."/>
        </authorList>
    </citation>
    <scope>NUCLEOTIDE SEQUENCE</scope>
    <source>
        <strain evidence="2">Stoneville</strain>
        <tissue evidence="2">Whole head</tissue>
    </source>
</reference>
<evidence type="ECO:0000313" key="3">
    <source>
        <dbReference type="Proteomes" id="UP000719412"/>
    </source>
</evidence>
<organism evidence="2 3">
    <name type="scientific">Tenebrio molitor</name>
    <name type="common">Yellow mealworm beetle</name>
    <dbReference type="NCBI Taxonomy" id="7067"/>
    <lineage>
        <taxon>Eukaryota</taxon>
        <taxon>Metazoa</taxon>
        <taxon>Ecdysozoa</taxon>
        <taxon>Arthropoda</taxon>
        <taxon>Hexapoda</taxon>
        <taxon>Insecta</taxon>
        <taxon>Pterygota</taxon>
        <taxon>Neoptera</taxon>
        <taxon>Endopterygota</taxon>
        <taxon>Coleoptera</taxon>
        <taxon>Polyphaga</taxon>
        <taxon>Cucujiformia</taxon>
        <taxon>Tenebrionidae</taxon>
        <taxon>Tenebrio</taxon>
    </lineage>
</organism>